<sequence length="77" mass="8782">MLSAMELVFVTREGCGLCEKAERALWVLGVPYVRRDVDQDPELFRLYTFRVPVLLLGDRVLLEGAFGERELAGALRR</sequence>
<keyword evidence="2" id="KW-1185">Reference proteome</keyword>
<dbReference type="Proteomes" id="UP001589830">
    <property type="component" value="Unassembled WGS sequence"/>
</dbReference>
<dbReference type="InterPro" id="IPR036249">
    <property type="entry name" value="Thioredoxin-like_sf"/>
</dbReference>
<evidence type="ECO:0000313" key="2">
    <source>
        <dbReference type="Proteomes" id="UP001589830"/>
    </source>
</evidence>
<organism evidence="1 2">
    <name type="scientific">Thermus composti</name>
    <dbReference type="NCBI Taxonomy" id="532059"/>
    <lineage>
        <taxon>Bacteria</taxon>
        <taxon>Thermotogati</taxon>
        <taxon>Deinococcota</taxon>
        <taxon>Deinococci</taxon>
        <taxon>Thermales</taxon>
        <taxon>Thermaceae</taxon>
        <taxon>Thermus</taxon>
    </lineage>
</organism>
<dbReference type="RefSeq" id="WP_188847177.1">
    <property type="nucleotide sequence ID" value="NZ_BMPJ01000010.1"/>
</dbReference>
<dbReference type="CDD" id="cd02976">
    <property type="entry name" value="NrdH"/>
    <property type="match status" value="1"/>
</dbReference>
<accession>A0ABV6Q2B3</accession>
<comment type="caution">
    <text evidence="1">The sequence shown here is derived from an EMBL/GenBank/DDBJ whole genome shotgun (WGS) entry which is preliminary data.</text>
</comment>
<dbReference type="InterPro" id="IPR008554">
    <property type="entry name" value="Glutaredoxin-like"/>
</dbReference>
<proteinExistence type="predicted"/>
<dbReference type="SUPFAM" id="SSF52833">
    <property type="entry name" value="Thioredoxin-like"/>
    <property type="match status" value="1"/>
</dbReference>
<reference evidence="1 2" key="1">
    <citation type="submission" date="2024-09" db="EMBL/GenBank/DDBJ databases">
        <authorList>
            <person name="Sun Q."/>
            <person name="Mori K."/>
        </authorList>
    </citation>
    <scope>NUCLEOTIDE SEQUENCE [LARGE SCALE GENOMIC DNA]</scope>
    <source>
        <strain evidence="1 2">NCAIM B.02340</strain>
    </source>
</reference>
<protein>
    <submittedName>
        <fullName evidence="1">Glutaredoxin family protein</fullName>
    </submittedName>
</protein>
<gene>
    <name evidence="1" type="ORF">ACFFFP_08675</name>
</gene>
<dbReference type="Pfam" id="PF05768">
    <property type="entry name" value="Glrx-like"/>
    <property type="match status" value="1"/>
</dbReference>
<name>A0ABV6Q2B3_9DEIN</name>
<evidence type="ECO:0000313" key="1">
    <source>
        <dbReference type="EMBL" id="MFC0596234.1"/>
    </source>
</evidence>
<dbReference type="EMBL" id="JBHLTW010000038">
    <property type="protein sequence ID" value="MFC0596234.1"/>
    <property type="molecule type" value="Genomic_DNA"/>
</dbReference>
<dbReference type="Gene3D" id="3.40.30.10">
    <property type="entry name" value="Glutaredoxin"/>
    <property type="match status" value="1"/>
</dbReference>